<dbReference type="EnsemblPlants" id="MELO3C007019.2.1">
    <property type="protein sequence ID" value="MELO3C007019.2.1"/>
    <property type="gene ID" value="MELO3C007019.2"/>
</dbReference>
<proteinExistence type="predicted"/>
<evidence type="ECO:0000313" key="1">
    <source>
        <dbReference type="EnsemblPlants" id="MELO3C007019.2.1"/>
    </source>
</evidence>
<accession>A0A9I9CQS4</accession>
<dbReference type="Gramene" id="MELO3C007019.2.1">
    <property type="protein sequence ID" value="MELO3C007019.2.1"/>
    <property type="gene ID" value="MELO3C007019.2"/>
</dbReference>
<sequence>MALARSRECYRRKRMSRKIPWIGGESGRESAEVVIVMIIYQASAAAGVEIERVAERIVAALEGAAAVSGGGTQYSASFLEFAQQFGEAVAVGGGWLGSE</sequence>
<name>A0A9I9CQS4_CUCME</name>
<protein>
    <submittedName>
        <fullName evidence="1">Uncharacterized protein</fullName>
    </submittedName>
</protein>
<organism evidence="1">
    <name type="scientific">Cucumis melo</name>
    <name type="common">Muskmelon</name>
    <dbReference type="NCBI Taxonomy" id="3656"/>
    <lineage>
        <taxon>Eukaryota</taxon>
        <taxon>Viridiplantae</taxon>
        <taxon>Streptophyta</taxon>
        <taxon>Embryophyta</taxon>
        <taxon>Tracheophyta</taxon>
        <taxon>Spermatophyta</taxon>
        <taxon>Magnoliopsida</taxon>
        <taxon>eudicotyledons</taxon>
        <taxon>Gunneridae</taxon>
        <taxon>Pentapetalae</taxon>
        <taxon>rosids</taxon>
        <taxon>fabids</taxon>
        <taxon>Cucurbitales</taxon>
        <taxon>Cucurbitaceae</taxon>
        <taxon>Benincaseae</taxon>
        <taxon>Cucumis</taxon>
    </lineage>
</organism>
<reference evidence="1" key="1">
    <citation type="submission" date="2023-03" db="UniProtKB">
        <authorList>
            <consortium name="EnsemblPlants"/>
        </authorList>
    </citation>
    <scope>IDENTIFICATION</scope>
</reference>
<dbReference type="AlphaFoldDB" id="A0A9I9CQS4"/>